<dbReference type="GO" id="GO:0030288">
    <property type="term" value="C:outer membrane-bounded periplasmic space"/>
    <property type="evidence" value="ECO:0007669"/>
    <property type="project" value="TreeGrafter"/>
</dbReference>
<comment type="subunit">
    <text evidence="6">Component of the lipopolysaccharide transport and assembly complex. Interacts with LptA and the LptBFG transporter complex.</text>
</comment>
<dbReference type="AlphaFoldDB" id="A0A653DZG5"/>
<gene>
    <name evidence="6 7" type="primary">lptC</name>
    <name evidence="7" type="ORF">PMYSY11_0801</name>
</gene>
<keyword evidence="2 6" id="KW-0997">Cell inner membrane</keyword>
<evidence type="ECO:0000256" key="4">
    <source>
        <dbReference type="ARBA" id="ARBA00022989"/>
    </source>
</evidence>
<keyword evidence="5 6" id="KW-0472">Membrane</keyword>
<dbReference type="RefSeq" id="WP_150547625.1">
    <property type="nucleotide sequence ID" value="NZ_LR215729.2"/>
</dbReference>
<dbReference type="EMBL" id="LR215729">
    <property type="protein sequence ID" value="VEV95848.1"/>
    <property type="molecule type" value="Genomic_DNA"/>
</dbReference>
<keyword evidence="1 6" id="KW-1003">Cell membrane</keyword>
<name>A0A653DZG5_9PSED</name>
<keyword evidence="4 6" id="KW-1133">Transmembrane helix</keyword>
<reference evidence="7" key="1">
    <citation type="submission" date="2019-02" db="EMBL/GenBank/DDBJ databases">
        <authorList>
            <consortium name="Genoscope - CEA"/>
            <person name="William W."/>
        </authorList>
    </citation>
    <scope>NUCLEOTIDE SEQUENCE [LARGE SCALE GENOMIC DNA]</scope>
    <source>
        <strain evidence="7">YSy11</strain>
    </source>
</reference>
<comment type="subcellular location">
    <subcellularLocation>
        <location evidence="6">Cell inner membrane</location>
        <topology evidence="6">Single-pass membrane protein</topology>
    </subcellularLocation>
</comment>
<dbReference type="GO" id="GO:0043165">
    <property type="term" value="P:Gram-negative-bacterium-type cell outer membrane assembly"/>
    <property type="evidence" value="ECO:0007669"/>
    <property type="project" value="UniProtKB-UniRule"/>
</dbReference>
<dbReference type="Gene3D" id="2.60.450.10">
    <property type="entry name" value="Lipopolysaccharide (LPS) transport protein A like domain"/>
    <property type="match status" value="1"/>
</dbReference>
<evidence type="ECO:0000256" key="5">
    <source>
        <dbReference type="ARBA" id="ARBA00023136"/>
    </source>
</evidence>
<evidence type="ECO:0000256" key="6">
    <source>
        <dbReference type="HAMAP-Rule" id="MF_01915"/>
    </source>
</evidence>
<dbReference type="GO" id="GO:0005886">
    <property type="term" value="C:plasma membrane"/>
    <property type="evidence" value="ECO:0007669"/>
    <property type="project" value="UniProtKB-SubCell"/>
</dbReference>
<comment type="similarity">
    <text evidence="6">Belongs to the LptC family.</text>
</comment>
<evidence type="ECO:0000313" key="7">
    <source>
        <dbReference type="EMBL" id="VEV95848.1"/>
    </source>
</evidence>
<dbReference type="GO" id="GO:0017089">
    <property type="term" value="F:glycolipid transfer activity"/>
    <property type="evidence" value="ECO:0007669"/>
    <property type="project" value="TreeGrafter"/>
</dbReference>
<dbReference type="HAMAP" id="MF_01915">
    <property type="entry name" value="LPS_assembly_LptC"/>
    <property type="match status" value="1"/>
</dbReference>
<dbReference type="InterPro" id="IPR026265">
    <property type="entry name" value="LptC"/>
</dbReference>
<sequence>MPNPRKLLSLLLYAIGAALLVAVGYWNINQETFSDRQPASTTDSPIDFYVVNTSTVQYMPDGSRHYTLKADKLEHFKATDITNVTLPNLMLYRGTEYPWHVRSEKGEIGPGGQEVELIDKVKVERTDAKGRPTILNTSRLTVFPDKQYAQTEQAVRIDAANGVTTAVGMKAYLDDSRMLLLSKVRGQHEVR</sequence>
<accession>A0A653DZG5</accession>
<comment type="function">
    <text evidence="6">Involved in the assembly of lipopolysaccharide (LPS). Required for the translocation of LPS from the inner membrane to the outer membrane. Facilitates the transfer of LPS from the inner membrane to the periplasmic protein LptA. Could be a docking site for LptA.</text>
</comment>
<dbReference type="InterPro" id="IPR052363">
    <property type="entry name" value="LPS_export_LptC"/>
</dbReference>
<keyword evidence="3 6" id="KW-0812">Transmembrane</keyword>
<dbReference type="NCBIfam" id="TIGR04409">
    <property type="entry name" value="LptC_YrbK"/>
    <property type="match status" value="1"/>
</dbReference>
<organism evidence="7">
    <name type="scientific">Pseudomonas marincola</name>
    <dbReference type="NCBI Taxonomy" id="437900"/>
    <lineage>
        <taxon>Bacteria</taxon>
        <taxon>Pseudomonadati</taxon>
        <taxon>Pseudomonadota</taxon>
        <taxon>Gammaproteobacteria</taxon>
        <taxon>Pseudomonadales</taxon>
        <taxon>Pseudomonadaceae</taxon>
        <taxon>Pseudomonas</taxon>
    </lineage>
</organism>
<dbReference type="Pfam" id="PF06835">
    <property type="entry name" value="LptC"/>
    <property type="match status" value="1"/>
</dbReference>
<protein>
    <recommendedName>
        <fullName evidence="6">Lipopolysaccharide export system protein LptC</fullName>
    </recommendedName>
</protein>
<dbReference type="InterPro" id="IPR010664">
    <property type="entry name" value="LipoPS_assembly_LptC-rel"/>
</dbReference>
<proteinExistence type="inferred from homology"/>
<dbReference type="GO" id="GO:0015221">
    <property type="term" value="F:lipopolysaccharide transmembrane transporter activity"/>
    <property type="evidence" value="ECO:0007669"/>
    <property type="project" value="InterPro"/>
</dbReference>
<evidence type="ECO:0000256" key="1">
    <source>
        <dbReference type="ARBA" id="ARBA00022475"/>
    </source>
</evidence>
<evidence type="ECO:0000256" key="3">
    <source>
        <dbReference type="ARBA" id="ARBA00022692"/>
    </source>
</evidence>
<dbReference type="PANTHER" id="PTHR37481:SF1">
    <property type="entry name" value="LIPOPOLYSACCHARIDE EXPORT SYSTEM PROTEIN LPTC"/>
    <property type="match status" value="1"/>
</dbReference>
<dbReference type="PANTHER" id="PTHR37481">
    <property type="entry name" value="LIPOPOLYSACCHARIDE EXPORT SYSTEM PROTEIN LPTC"/>
    <property type="match status" value="1"/>
</dbReference>
<evidence type="ECO:0000256" key="2">
    <source>
        <dbReference type="ARBA" id="ARBA00022519"/>
    </source>
</evidence>